<feature type="region of interest" description="Disordered" evidence="1">
    <location>
        <begin position="24"/>
        <end position="43"/>
    </location>
</feature>
<dbReference type="STRING" id="927083.DB32_002283"/>
<protein>
    <recommendedName>
        <fullName evidence="4">Lipoprotein</fullName>
    </recommendedName>
</protein>
<dbReference type="EMBL" id="CP011125">
    <property type="protein sequence ID" value="AKF05134.1"/>
    <property type="molecule type" value="Genomic_DNA"/>
</dbReference>
<evidence type="ECO:0000313" key="3">
    <source>
        <dbReference type="Proteomes" id="UP000034883"/>
    </source>
</evidence>
<organism evidence="2 3">
    <name type="scientific">Sandaracinus amylolyticus</name>
    <dbReference type="NCBI Taxonomy" id="927083"/>
    <lineage>
        <taxon>Bacteria</taxon>
        <taxon>Pseudomonadati</taxon>
        <taxon>Myxococcota</taxon>
        <taxon>Polyangia</taxon>
        <taxon>Polyangiales</taxon>
        <taxon>Sandaracinaceae</taxon>
        <taxon>Sandaracinus</taxon>
    </lineage>
</organism>
<dbReference type="PROSITE" id="PS51257">
    <property type="entry name" value="PROKAR_LIPOPROTEIN"/>
    <property type="match status" value="1"/>
</dbReference>
<dbReference type="AlphaFoldDB" id="A0A0F6SEG1"/>
<evidence type="ECO:0008006" key="4">
    <source>
        <dbReference type="Google" id="ProtNLM"/>
    </source>
</evidence>
<name>A0A0F6SEG1_9BACT</name>
<accession>A0A0F6SEG1</accession>
<evidence type="ECO:0000313" key="2">
    <source>
        <dbReference type="EMBL" id="AKF05134.1"/>
    </source>
</evidence>
<dbReference type="RefSeq" id="WP_157068952.1">
    <property type="nucleotide sequence ID" value="NZ_CP011125.1"/>
</dbReference>
<evidence type="ECO:0000256" key="1">
    <source>
        <dbReference type="SAM" id="MobiDB-lite"/>
    </source>
</evidence>
<dbReference type="KEGG" id="samy:DB32_002283"/>
<gene>
    <name evidence="2" type="ORF">DB32_002283</name>
</gene>
<keyword evidence="3" id="KW-1185">Reference proteome</keyword>
<proteinExistence type="predicted"/>
<dbReference type="Proteomes" id="UP000034883">
    <property type="component" value="Chromosome"/>
</dbReference>
<sequence>MLLRRSIFSILLLLAACGESPGDDADAGIDASSPPPPPRDAGPALCPREGPLDAQVPLRSIDLCADGIVPSGLGLRWQRQAQFFAEAAISLDLTDNVPAGCPSGATIRGATLVSEASAGTLAVMPDVGVALFDYQVIAASDVPAPDGGAPTARTARGRATVELASGEASGEAIGLVDLAASGLAGASELVVAIDGFDLTTDLPQGSDYPPAWPADRGFAMRALGIEIVSATRDDDDTLAVRVRARFEPGELQRAVLYEGHDLASRVARRRAVVRFVVIASDVAPTRGSVAYRYASERSLPLEGGAPCGPTADETALALDGADGLAHGVAGITRFELAMWPDAERDGDLLREISVRLEDLAYDATSGTATMRARGYASNEGPLPRRGMDAQVEIDVALAQWSEGGEVRVLSVAAPIGEGPTEAALPME</sequence>
<reference evidence="2 3" key="1">
    <citation type="submission" date="2015-03" db="EMBL/GenBank/DDBJ databases">
        <title>Genome assembly of Sandaracinus amylolyticus DSM 53668.</title>
        <authorList>
            <person name="Sharma G."/>
            <person name="Subramanian S."/>
        </authorList>
    </citation>
    <scope>NUCLEOTIDE SEQUENCE [LARGE SCALE GENOMIC DNA]</scope>
    <source>
        <strain evidence="2 3">DSM 53668</strain>
    </source>
</reference>